<feature type="compositionally biased region" description="Basic and acidic residues" evidence="2">
    <location>
        <begin position="1193"/>
        <end position="1202"/>
    </location>
</feature>
<feature type="region of interest" description="Disordered" evidence="2">
    <location>
        <begin position="744"/>
        <end position="771"/>
    </location>
</feature>
<feature type="region of interest" description="Disordered" evidence="2">
    <location>
        <begin position="1"/>
        <end position="71"/>
    </location>
</feature>
<feature type="compositionally biased region" description="Polar residues" evidence="2">
    <location>
        <begin position="160"/>
        <end position="169"/>
    </location>
</feature>
<feature type="region of interest" description="Disordered" evidence="2">
    <location>
        <begin position="1192"/>
        <end position="1248"/>
    </location>
</feature>
<name>A0A9P3HM09_9FUNG</name>
<keyword evidence="4" id="KW-1185">Reference proteome</keyword>
<feature type="compositionally biased region" description="Low complexity" evidence="2">
    <location>
        <begin position="1096"/>
        <end position="1125"/>
    </location>
</feature>
<dbReference type="PANTHER" id="PTHR19327:SF0">
    <property type="entry name" value="GOLGIN SUBFAMILY A MEMBER 4"/>
    <property type="match status" value="1"/>
</dbReference>
<organism evidence="3 4">
    <name type="scientific">Entomortierella parvispora</name>
    <dbReference type="NCBI Taxonomy" id="205924"/>
    <lineage>
        <taxon>Eukaryota</taxon>
        <taxon>Fungi</taxon>
        <taxon>Fungi incertae sedis</taxon>
        <taxon>Mucoromycota</taxon>
        <taxon>Mortierellomycotina</taxon>
        <taxon>Mortierellomycetes</taxon>
        <taxon>Mortierellales</taxon>
        <taxon>Mortierellaceae</taxon>
        <taxon>Entomortierella</taxon>
    </lineage>
</organism>
<feature type="compositionally biased region" description="Basic and acidic residues" evidence="2">
    <location>
        <begin position="1037"/>
        <end position="1049"/>
    </location>
</feature>
<feature type="compositionally biased region" description="Low complexity" evidence="2">
    <location>
        <begin position="1234"/>
        <end position="1243"/>
    </location>
</feature>
<feature type="compositionally biased region" description="Low complexity" evidence="2">
    <location>
        <begin position="140"/>
        <end position="159"/>
    </location>
</feature>
<dbReference type="PANTHER" id="PTHR19327">
    <property type="entry name" value="GOLGIN"/>
    <property type="match status" value="1"/>
</dbReference>
<feature type="compositionally biased region" description="Polar residues" evidence="2">
    <location>
        <begin position="261"/>
        <end position="286"/>
    </location>
</feature>
<feature type="region of interest" description="Disordered" evidence="2">
    <location>
        <begin position="104"/>
        <end position="315"/>
    </location>
</feature>
<feature type="compositionally biased region" description="Polar residues" evidence="2">
    <location>
        <begin position="195"/>
        <end position="213"/>
    </location>
</feature>
<protein>
    <submittedName>
        <fullName evidence="3">Uncharacterized protein</fullName>
    </submittedName>
</protein>
<proteinExistence type="predicted"/>
<feature type="compositionally biased region" description="Polar residues" evidence="2">
    <location>
        <begin position="744"/>
        <end position="768"/>
    </location>
</feature>
<feature type="compositionally biased region" description="Acidic residues" evidence="2">
    <location>
        <begin position="296"/>
        <end position="312"/>
    </location>
</feature>
<dbReference type="EMBL" id="BQFW01000015">
    <property type="protein sequence ID" value="GJJ79152.1"/>
    <property type="molecule type" value="Genomic_DNA"/>
</dbReference>
<accession>A0A9P3HM09</accession>
<sequence length="1323" mass="146923">MADEPSMVHAREHDSVETHSVVSTAAAVEQPQPLTSSNDLLQEKQGQIAPERFPLEQYQQQHSLPLDADHSTVDTAAGASVALPSTSVSASSFYDSLDLESELAQSTAVVPSSSAPLGAAPSPSLSDSSITTTPTYNPPSSFAPAEQLSSSSSAIVSESNQTPSTTTKFGSRKIRANAPGSNISRRITMLAAGKTENNTDTHTTPLQPQSNPARSGEITPDPEDFTDEMFEELLRSEQTTISRSFSTMPKASAPSGPKSSTLGSKTLSMPISTRSFNSSSFTPITRSATTASSAAAEEEAEAPFESSGDVEEDLKRLQLELSKTKETKAKAEADAKAQRVTVMSLKTEVQLVRNVLKRRETELGDVKDMSSAYEGELSGLRQKLEKAERQLVRGQGEMEAKVRSLERLRDESITRIQTLDQEIKKLRDQLQESEKKNFEAQSEISGLKFELEELTPFRDAAAEQRELNAAEPLKVQELTKQITELEDTRDIQAALIEELETKITTVEAEALEFKGKAELEYEMLSDGFKVLKNRRSEEIKVLKAELEQHKLQEQIIEKLQADIDQLQLALAQVANSQTTETARINQVTAELNEALAQKDQEVIQVRQNMTEFEESHNRLVNSLQATLATINEEADSARKSRDEAVTALESLKEELEALRHSLPINSAKHMSLSQWSAEQQQQLQQEQLKAIQELEEKLEGQVEGVKEGQERAVALEANTKRKSQQLSMDLEHHLQLSNAIVLQNQSGSPTSTTGDENTVARTEQQDTINESKSKRISVDINSQEPGTVSVRTMLKFLSQLQGKNLSLPSYPRDAQSHFREGTEATIVPGQDEPSSEDLQTQLRAYLTQLDDATLLEPWAKEKELENEIHQLEQKIQSLLSDLTVADQKRQEAAIALENAKTLHETQLQEEREQRDHLELLERQEREENEQKVLEERKIREQELEIKESTLLEKEIELQSKEQELVSKTAQLVKNEEEHRQQQQRLAVSGGNPITPPFTPFGSPGNEDMMPGLMATHIRSFSKVDDDDKTEEELAAEAVKKEQEDRERQQQAEMAAQQIRLIKSLEEKIAELEKKNAPSDDMVSSLPSSFPSPPASVAPRFSPAGSTTSSARASSQSMRSSLLSNPPDTPPPTIALPPVPSSSDHSDNGSVRSDEGASSRKKSGLGQTLSSESLINKAAQAAAIEAAVAAAVAKSEEQQKELALKLSQSEQELSASRTKTQELEAQLTHGQTLEQQFQQQQQQQDNKVRQLEEENKEMNRILEEVKRSLELVQSQSKGLEQLKNQLEQQVQQERQAKDEAIRAKDRLQSQLEEEMQKKKGFLCF</sequence>
<feature type="compositionally biased region" description="Pro residues" evidence="2">
    <location>
        <begin position="1126"/>
        <end position="1139"/>
    </location>
</feature>
<feature type="coiled-coil region" evidence="1">
    <location>
        <begin position="370"/>
        <end position="443"/>
    </location>
</feature>
<feature type="region of interest" description="Disordered" evidence="2">
    <location>
        <begin position="1071"/>
        <end position="1169"/>
    </location>
</feature>
<feature type="compositionally biased region" description="Low complexity" evidence="2">
    <location>
        <begin position="108"/>
        <end position="129"/>
    </location>
</feature>
<evidence type="ECO:0000313" key="4">
    <source>
        <dbReference type="Proteomes" id="UP000827284"/>
    </source>
</evidence>
<reference evidence="3" key="2">
    <citation type="journal article" date="2022" name="Microbiol. Resour. Announc.">
        <title>Whole-Genome Sequence of Entomortierella parvispora E1425, a Mucoromycotan Fungus Associated with Burkholderiaceae-Related Endosymbiotic Bacteria.</title>
        <authorList>
            <person name="Herlambang A."/>
            <person name="Guo Y."/>
            <person name="Takashima Y."/>
            <person name="Narisawa K."/>
            <person name="Ohta H."/>
            <person name="Nishizawa T."/>
        </authorList>
    </citation>
    <scope>NUCLEOTIDE SEQUENCE</scope>
    <source>
        <strain evidence="3">E1425</strain>
    </source>
</reference>
<feature type="compositionally biased region" description="Polar residues" evidence="2">
    <location>
        <begin position="1205"/>
        <end position="1217"/>
    </location>
</feature>
<reference evidence="3" key="1">
    <citation type="submission" date="2021-11" db="EMBL/GenBank/DDBJ databases">
        <authorList>
            <person name="Herlambang A."/>
            <person name="Guo Y."/>
            <person name="Takashima Y."/>
            <person name="Nishizawa T."/>
        </authorList>
    </citation>
    <scope>NUCLEOTIDE SEQUENCE</scope>
    <source>
        <strain evidence="3">E1425</strain>
    </source>
</reference>
<dbReference type="Proteomes" id="UP000827284">
    <property type="component" value="Unassembled WGS sequence"/>
</dbReference>
<feature type="coiled-coil region" evidence="1">
    <location>
        <begin position="475"/>
        <end position="711"/>
    </location>
</feature>
<feature type="compositionally biased region" description="Low complexity" evidence="2">
    <location>
        <begin position="249"/>
        <end position="260"/>
    </location>
</feature>
<dbReference type="OrthoDB" id="2439619at2759"/>
<feature type="compositionally biased region" description="Polar residues" evidence="2">
    <location>
        <begin position="130"/>
        <end position="139"/>
    </location>
</feature>
<feature type="region of interest" description="Disordered" evidence="2">
    <location>
        <begin position="971"/>
        <end position="1054"/>
    </location>
</feature>
<feature type="compositionally biased region" description="Acidic residues" evidence="2">
    <location>
        <begin position="1024"/>
        <end position="1034"/>
    </location>
</feature>
<evidence type="ECO:0000256" key="2">
    <source>
        <dbReference type="SAM" id="MobiDB-lite"/>
    </source>
</evidence>
<feature type="compositionally biased region" description="Acidic residues" evidence="2">
    <location>
        <begin position="220"/>
        <end position="231"/>
    </location>
</feature>
<comment type="caution">
    <text evidence="3">The sequence shown here is derived from an EMBL/GenBank/DDBJ whole genome shotgun (WGS) entry which is preliminary data.</text>
</comment>
<feature type="compositionally biased region" description="Basic and acidic residues" evidence="2">
    <location>
        <begin position="1143"/>
        <end position="1157"/>
    </location>
</feature>
<evidence type="ECO:0000256" key="1">
    <source>
        <dbReference type="SAM" id="Coils"/>
    </source>
</evidence>
<feature type="compositionally biased region" description="Polar residues" evidence="2">
    <location>
        <begin position="236"/>
        <end position="247"/>
    </location>
</feature>
<evidence type="ECO:0000313" key="3">
    <source>
        <dbReference type="EMBL" id="GJJ79152.1"/>
    </source>
</evidence>
<gene>
    <name evidence="3" type="ORF">EMPS_11511</name>
</gene>
<keyword evidence="1" id="KW-0175">Coiled coil</keyword>